<dbReference type="PROSITE" id="PS00108">
    <property type="entry name" value="PROTEIN_KINASE_ST"/>
    <property type="match status" value="1"/>
</dbReference>
<dbReference type="InterPro" id="IPR053235">
    <property type="entry name" value="Ser_Thr_kinase"/>
</dbReference>
<protein>
    <recommendedName>
        <fullName evidence="1">non-specific serine/threonine protein kinase</fullName>
        <ecNumber evidence="1">2.7.11.1</ecNumber>
    </recommendedName>
</protein>
<keyword evidence="5 11" id="KW-0418">Kinase</keyword>
<dbReference type="InterPro" id="IPR008271">
    <property type="entry name" value="Ser/Thr_kinase_AS"/>
</dbReference>
<dbReference type="InterPro" id="IPR000719">
    <property type="entry name" value="Prot_kinase_dom"/>
</dbReference>
<dbReference type="PROSITE" id="PS50011">
    <property type="entry name" value="PROTEIN_KINASE_DOM"/>
    <property type="match status" value="1"/>
</dbReference>
<dbReference type="Pfam" id="PF00069">
    <property type="entry name" value="Pkinase"/>
    <property type="match status" value="1"/>
</dbReference>
<comment type="caution">
    <text evidence="11">The sequence shown here is derived from an EMBL/GenBank/DDBJ whole genome shotgun (WGS) entry which is preliminary data.</text>
</comment>
<evidence type="ECO:0000256" key="1">
    <source>
        <dbReference type="ARBA" id="ARBA00012513"/>
    </source>
</evidence>
<evidence type="ECO:0000313" key="12">
    <source>
        <dbReference type="Proteomes" id="UP001652338"/>
    </source>
</evidence>
<evidence type="ECO:0000256" key="7">
    <source>
        <dbReference type="ARBA" id="ARBA00047899"/>
    </source>
</evidence>
<dbReference type="Gene3D" id="1.10.510.10">
    <property type="entry name" value="Transferase(Phosphotransferase) domain 1"/>
    <property type="match status" value="1"/>
</dbReference>
<evidence type="ECO:0000256" key="4">
    <source>
        <dbReference type="ARBA" id="ARBA00022741"/>
    </source>
</evidence>
<sequence>MRLLGKGQEGSVYLAFQETLFRFYAIKEVKKEGVCFSRESVEVWKTLHCPGLPEVADILETEDTVMIVSEYIEGMNLQAYMENGGKITLKMAMCWCRQIGEILEYLHRQNPPIAYGDLKPDNLMLQRKQIVLVDMGSLIRQGSAGKYTGTKEYTREKSELQKMDPEERDGYSYGRLMQLLAEACGSRKLRKLALKLMDKGKKRISIKKAEKELKKMSLQSWFYAVMLILTGSLLTGMGIKEVRALQWNTKEQEYHSELEAASLLSAEEQQQAFVQLIMKYPERKEGYLKLLEQFQQDMEMDEQEDLYYRKLWKQIPGGMEANCREILKQSPADWQEVAYESGITYWYFYTGLEGKRYASRWFAEVTQMSEETGTDSELWRKSQLYKKMGEYWEKWKKYDETGEGQQLFSDYWDDCEQLLIFHKGQITMTRLMLWSEMLSSWKHYMVELKECGIQSAQLEEKLLQAEKERSQIQNRHGRMQELGKELDQDISEIRKMIKRVYQM</sequence>
<comment type="catalytic activity">
    <reaction evidence="7">
        <text>L-threonyl-[protein] + ATP = O-phospho-L-threonyl-[protein] + ADP + H(+)</text>
        <dbReference type="Rhea" id="RHEA:46608"/>
        <dbReference type="Rhea" id="RHEA-COMP:11060"/>
        <dbReference type="Rhea" id="RHEA-COMP:11605"/>
        <dbReference type="ChEBI" id="CHEBI:15378"/>
        <dbReference type="ChEBI" id="CHEBI:30013"/>
        <dbReference type="ChEBI" id="CHEBI:30616"/>
        <dbReference type="ChEBI" id="CHEBI:61977"/>
        <dbReference type="ChEBI" id="CHEBI:456216"/>
        <dbReference type="EC" id="2.7.11.1"/>
    </reaction>
</comment>
<dbReference type="GO" id="GO:0016301">
    <property type="term" value="F:kinase activity"/>
    <property type="evidence" value="ECO:0007669"/>
    <property type="project" value="UniProtKB-KW"/>
</dbReference>
<evidence type="ECO:0000256" key="8">
    <source>
        <dbReference type="ARBA" id="ARBA00048679"/>
    </source>
</evidence>
<keyword evidence="12" id="KW-1185">Reference proteome</keyword>
<feature type="coiled-coil region" evidence="9">
    <location>
        <begin position="448"/>
        <end position="482"/>
    </location>
</feature>
<keyword evidence="6" id="KW-0067">ATP-binding</keyword>
<evidence type="ECO:0000256" key="3">
    <source>
        <dbReference type="ARBA" id="ARBA00022679"/>
    </source>
</evidence>
<evidence type="ECO:0000256" key="5">
    <source>
        <dbReference type="ARBA" id="ARBA00022777"/>
    </source>
</evidence>
<reference evidence="11 12" key="1">
    <citation type="journal article" date="2021" name="ISME Commun">
        <title>Automated analysis of genomic sequences facilitates high-throughput and comprehensive description of bacteria.</title>
        <authorList>
            <person name="Hitch T.C.A."/>
        </authorList>
    </citation>
    <scope>NUCLEOTIDE SEQUENCE [LARGE SCALE GENOMIC DNA]</scope>
    <source>
        <strain evidence="11 12">Sanger_29</strain>
    </source>
</reference>
<comment type="catalytic activity">
    <reaction evidence="8">
        <text>L-seryl-[protein] + ATP = O-phospho-L-seryl-[protein] + ADP + H(+)</text>
        <dbReference type="Rhea" id="RHEA:17989"/>
        <dbReference type="Rhea" id="RHEA-COMP:9863"/>
        <dbReference type="Rhea" id="RHEA-COMP:11604"/>
        <dbReference type="ChEBI" id="CHEBI:15378"/>
        <dbReference type="ChEBI" id="CHEBI:29999"/>
        <dbReference type="ChEBI" id="CHEBI:30616"/>
        <dbReference type="ChEBI" id="CHEBI:83421"/>
        <dbReference type="ChEBI" id="CHEBI:456216"/>
        <dbReference type="EC" id="2.7.11.1"/>
    </reaction>
</comment>
<keyword evidence="9" id="KW-0175">Coiled coil</keyword>
<dbReference type="RefSeq" id="WP_256298735.1">
    <property type="nucleotide sequence ID" value="NZ_JAOQKE010000002.1"/>
</dbReference>
<keyword evidence="4" id="KW-0547">Nucleotide-binding</keyword>
<keyword evidence="3" id="KW-0808">Transferase</keyword>
<dbReference type="PANTHER" id="PTHR24361">
    <property type="entry name" value="MITOGEN-ACTIVATED KINASE KINASE KINASE"/>
    <property type="match status" value="1"/>
</dbReference>
<dbReference type="InterPro" id="IPR011009">
    <property type="entry name" value="Kinase-like_dom_sf"/>
</dbReference>
<keyword evidence="2" id="KW-0723">Serine/threonine-protein kinase</keyword>
<dbReference type="EC" id="2.7.11.1" evidence="1"/>
<proteinExistence type="predicted"/>
<dbReference type="SMART" id="SM00220">
    <property type="entry name" value="S_TKc"/>
    <property type="match status" value="1"/>
</dbReference>
<dbReference type="SUPFAM" id="SSF56112">
    <property type="entry name" value="Protein kinase-like (PK-like)"/>
    <property type="match status" value="1"/>
</dbReference>
<evidence type="ECO:0000313" key="11">
    <source>
        <dbReference type="EMBL" id="MCU6724262.1"/>
    </source>
</evidence>
<name>A0ABT2SID8_9FIRM</name>
<dbReference type="PANTHER" id="PTHR24361:SF433">
    <property type="entry name" value="PROTEIN KINASE DOMAIN-CONTAINING PROTEIN"/>
    <property type="match status" value="1"/>
</dbReference>
<dbReference type="Proteomes" id="UP001652338">
    <property type="component" value="Unassembled WGS sequence"/>
</dbReference>
<evidence type="ECO:0000256" key="6">
    <source>
        <dbReference type="ARBA" id="ARBA00022840"/>
    </source>
</evidence>
<organism evidence="11 12">
    <name type="scientific">Muricoprocola aceti</name>
    <dbReference type="NCBI Taxonomy" id="2981772"/>
    <lineage>
        <taxon>Bacteria</taxon>
        <taxon>Bacillati</taxon>
        <taxon>Bacillota</taxon>
        <taxon>Clostridia</taxon>
        <taxon>Lachnospirales</taxon>
        <taxon>Lachnospiraceae</taxon>
        <taxon>Muricoprocola</taxon>
    </lineage>
</organism>
<evidence type="ECO:0000256" key="9">
    <source>
        <dbReference type="SAM" id="Coils"/>
    </source>
</evidence>
<dbReference type="EMBL" id="JAOQKE010000002">
    <property type="protein sequence ID" value="MCU6724262.1"/>
    <property type="molecule type" value="Genomic_DNA"/>
</dbReference>
<evidence type="ECO:0000256" key="2">
    <source>
        <dbReference type="ARBA" id="ARBA00022527"/>
    </source>
</evidence>
<gene>
    <name evidence="11" type="ORF">OCV47_02635</name>
</gene>
<feature type="domain" description="Protein kinase" evidence="10">
    <location>
        <begin position="1"/>
        <end position="298"/>
    </location>
</feature>
<evidence type="ECO:0000259" key="10">
    <source>
        <dbReference type="PROSITE" id="PS50011"/>
    </source>
</evidence>
<accession>A0ABT2SID8</accession>